<reference evidence="10 11" key="1">
    <citation type="submission" date="2019-03" db="EMBL/GenBank/DDBJ databases">
        <title>Genomic Encyclopedia of Type Strains, Phase IV (KMG-IV): sequencing the most valuable type-strain genomes for metagenomic binning, comparative biology and taxonomic classification.</title>
        <authorList>
            <person name="Goeker M."/>
        </authorList>
    </citation>
    <scope>NUCLEOTIDE SEQUENCE [LARGE SCALE GENOMIC DNA]</scope>
    <source>
        <strain evidence="10 11">DSM 24629</strain>
    </source>
</reference>
<evidence type="ECO:0000256" key="8">
    <source>
        <dbReference type="SAM" id="Phobius"/>
    </source>
</evidence>
<keyword evidence="7" id="KW-0594">Phospholipid biosynthesis</keyword>
<dbReference type="SMART" id="SM00563">
    <property type="entry name" value="PlsC"/>
    <property type="match status" value="1"/>
</dbReference>
<evidence type="ECO:0000256" key="4">
    <source>
        <dbReference type="ARBA" id="ARBA00022679"/>
    </source>
</evidence>
<feature type="domain" description="Phospholipid/glycerol acyltransferase" evidence="9">
    <location>
        <begin position="71"/>
        <end position="185"/>
    </location>
</feature>
<evidence type="ECO:0000256" key="5">
    <source>
        <dbReference type="ARBA" id="ARBA00023098"/>
    </source>
</evidence>
<comment type="caution">
    <text evidence="10">The sequence shown here is derived from an EMBL/GenBank/DDBJ whole genome shotgun (WGS) entry which is preliminary data.</text>
</comment>
<keyword evidence="4 7" id="KW-0808">Transferase</keyword>
<dbReference type="GO" id="GO:0003841">
    <property type="term" value="F:1-acylglycerol-3-phosphate O-acyltransferase activity"/>
    <property type="evidence" value="ECO:0007669"/>
    <property type="project" value="UniProtKB-UniRule"/>
</dbReference>
<gene>
    <name evidence="10" type="ORF">EDC18_10761</name>
</gene>
<evidence type="ECO:0000256" key="7">
    <source>
        <dbReference type="RuleBase" id="RU361267"/>
    </source>
</evidence>
<dbReference type="AlphaFoldDB" id="A0A4R3MN25"/>
<dbReference type="Pfam" id="PF01553">
    <property type="entry name" value="Acyltransferase"/>
    <property type="match status" value="1"/>
</dbReference>
<evidence type="ECO:0000256" key="3">
    <source>
        <dbReference type="ARBA" id="ARBA00022516"/>
    </source>
</evidence>
<feature type="transmembrane region" description="Helical" evidence="8">
    <location>
        <begin position="6"/>
        <end position="30"/>
    </location>
</feature>
<keyword evidence="6 7" id="KW-0012">Acyltransferase</keyword>
<comment type="similarity">
    <text evidence="2 7">Belongs to the 1-acyl-sn-glycerol-3-phosphate acyltransferase family.</text>
</comment>
<evidence type="ECO:0000256" key="6">
    <source>
        <dbReference type="ARBA" id="ARBA00023315"/>
    </source>
</evidence>
<proteinExistence type="inferred from homology"/>
<dbReference type="GO" id="GO:0016020">
    <property type="term" value="C:membrane"/>
    <property type="evidence" value="ECO:0007669"/>
    <property type="project" value="InterPro"/>
</dbReference>
<accession>A0A4R3MN25</accession>
<dbReference type="OrthoDB" id="9803035at2"/>
<dbReference type="CDD" id="cd07989">
    <property type="entry name" value="LPLAT_AGPAT-like"/>
    <property type="match status" value="1"/>
</dbReference>
<dbReference type="InterPro" id="IPR004552">
    <property type="entry name" value="AGP_acyltrans"/>
</dbReference>
<protein>
    <recommendedName>
        <fullName evidence="7">1-acyl-sn-glycerol-3-phosphate acyltransferase</fullName>
        <ecNumber evidence="7">2.3.1.51</ecNumber>
    </recommendedName>
</protein>
<organism evidence="10 11">
    <name type="scientific">Natranaerovirga pectinivora</name>
    <dbReference type="NCBI Taxonomy" id="682400"/>
    <lineage>
        <taxon>Bacteria</taxon>
        <taxon>Bacillati</taxon>
        <taxon>Bacillota</taxon>
        <taxon>Clostridia</taxon>
        <taxon>Lachnospirales</taxon>
        <taxon>Natranaerovirgaceae</taxon>
        <taxon>Natranaerovirga</taxon>
    </lineage>
</organism>
<evidence type="ECO:0000256" key="1">
    <source>
        <dbReference type="ARBA" id="ARBA00005189"/>
    </source>
</evidence>
<keyword evidence="8" id="KW-0812">Transmembrane</keyword>
<keyword evidence="5 7" id="KW-0443">Lipid metabolism</keyword>
<dbReference type="PANTHER" id="PTHR10434:SF64">
    <property type="entry name" value="1-ACYL-SN-GLYCEROL-3-PHOSPHATE ACYLTRANSFERASE-RELATED"/>
    <property type="match status" value="1"/>
</dbReference>
<dbReference type="GO" id="GO:0006654">
    <property type="term" value="P:phosphatidic acid biosynthetic process"/>
    <property type="evidence" value="ECO:0007669"/>
    <property type="project" value="TreeGrafter"/>
</dbReference>
<keyword evidence="7" id="KW-1208">Phospholipid metabolism</keyword>
<dbReference type="Proteomes" id="UP000294902">
    <property type="component" value="Unassembled WGS sequence"/>
</dbReference>
<keyword evidence="3 7" id="KW-0444">Lipid biosynthesis</keyword>
<evidence type="ECO:0000259" key="9">
    <source>
        <dbReference type="SMART" id="SM00563"/>
    </source>
</evidence>
<evidence type="ECO:0000313" key="11">
    <source>
        <dbReference type="Proteomes" id="UP000294902"/>
    </source>
</evidence>
<comment type="catalytic activity">
    <reaction evidence="7">
        <text>a 1-acyl-sn-glycero-3-phosphate + an acyl-CoA = a 1,2-diacyl-sn-glycero-3-phosphate + CoA</text>
        <dbReference type="Rhea" id="RHEA:19709"/>
        <dbReference type="ChEBI" id="CHEBI:57287"/>
        <dbReference type="ChEBI" id="CHEBI:57970"/>
        <dbReference type="ChEBI" id="CHEBI:58342"/>
        <dbReference type="ChEBI" id="CHEBI:58608"/>
        <dbReference type="EC" id="2.3.1.51"/>
    </reaction>
</comment>
<dbReference type="EC" id="2.3.1.51" evidence="7"/>
<dbReference type="SUPFAM" id="SSF69593">
    <property type="entry name" value="Glycerol-3-phosphate (1)-acyltransferase"/>
    <property type="match status" value="1"/>
</dbReference>
<dbReference type="EMBL" id="SMAL01000007">
    <property type="protein sequence ID" value="TCT13992.1"/>
    <property type="molecule type" value="Genomic_DNA"/>
</dbReference>
<dbReference type="InterPro" id="IPR002123">
    <property type="entry name" value="Plipid/glycerol_acylTrfase"/>
</dbReference>
<dbReference type="PANTHER" id="PTHR10434">
    <property type="entry name" value="1-ACYL-SN-GLYCEROL-3-PHOSPHATE ACYLTRANSFERASE"/>
    <property type="match status" value="1"/>
</dbReference>
<keyword evidence="8" id="KW-1133">Transmembrane helix</keyword>
<keyword evidence="11" id="KW-1185">Reference proteome</keyword>
<comment type="domain">
    <text evidence="7">The HXXXXD motif is essential for acyltransferase activity and may constitute the binding site for the phosphate moiety of the glycerol-3-phosphate.</text>
</comment>
<name>A0A4R3MN25_9FIRM</name>
<sequence length="236" mass="26705">MRIILIAIYIILYFILTLPFLLIGYIIGLFSKKAQYKYTLYFGKIWSSHLLSMAGTKITVTGLENIPKGPALFIGNHRSWFDIPVLFKHLPNSTGFIAKKEMKKVPIMSWWMTSAGCLFLDRHDVRAAMKTMIAGVELLKNGHSMVIFPEGTRSKTDDMLPFKQGSLKLAEKAGIPVVPFGISRSDYILEKNGKRVKPANVQLNFGKPVFLNELEPSEQKQSAKYVQHIVSELIEK</sequence>
<comment type="pathway">
    <text evidence="1">Lipid metabolism.</text>
</comment>
<evidence type="ECO:0000313" key="10">
    <source>
        <dbReference type="EMBL" id="TCT13992.1"/>
    </source>
</evidence>
<dbReference type="RefSeq" id="WP_132252856.1">
    <property type="nucleotide sequence ID" value="NZ_SMAL01000007.1"/>
</dbReference>
<keyword evidence="8" id="KW-0472">Membrane</keyword>
<evidence type="ECO:0000256" key="2">
    <source>
        <dbReference type="ARBA" id="ARBA00008655"/>
    </source>
</evidence>
<dbReference type="NCBIfam" id="TIGR00530">
    <property type="entry name" value="AGP_acyltrn"/>
    <property type="match status" value="1"/>
</dbReference>